<evidence type="ECO:0000256" key="4">
    <source>
        <dbReference type="SAM" id="Phobius"/>
    </source>
</evidence>
<evidence type="ECO:0000256" key="1">
    <source>
        <dbReference type="ARBA" id="ARBA00010646"/>
    </source>
</evidence>
<dbReference type="SMART" id="SM00641">
    <property type="entry name" value="Glyco_25"/>
    <property type="match status" value="1"/>
</dbReference>
<keyword evidence="4" id="KW-1133">Transmembrane helix</keyword>
<name>A0ABR7ISV2_9CLOT</name>
<dbReference type="InterPro" id="IPR017853">
    <property type="entry name" value="GH"/>
</dbReference>
<dbReference type="RefSeq" id="WP_186996843.1">
    <property type="nucleotide sequence ID" value="NZ_JACOQK010000001.1"/>
</dbReference>
<dbReference type="PANTHER" id="PTHR34135">
    <property type="entry name" value="LYSOZYME"/>
    <property type="match status" value="1"/>
</dbReference>
<keyword evidence="4" id="KW-0472">Membrane</keyword>
<feature type="transmembrane region" description="Helical" evidence="4">
    <location>
        <begin position="7"/>
        <end position="31"/>
    </location>
</feature>
<accession>A0ABR7ISV2</accession>
<evidence type="ECO:0000313" key="5">
    <source>
        <dbReference type="EMBL" id="MBC5788221.1"/>
    </source>
</evidence>
<dbReference type="PANTHER" id="PTHR34135:SF2">
    <property type="entry name" value="LYSOZYME"/>
    <property type="match status" value="1"/>
</dbReference>
<keyword evidence="3" id="KW-0326">Glycosidase</keyword>
<comment type="similarity">
    <text evidence="1">Belongs to the glycosyl hydrolase 25 family.</text>
</comment>
<proteinExistence type="inferred from homology"/>
<keyword evidence="2 5" id="KW-0378">Hydrolase</keyword>
<dbReference type="GO" id="GO:0016787">
    <property type="term" value="F:hydrolase activity"/>
    <property type="evidence" value="ECO:0007669"/>
    <property type="project" value="UniProtKB-KW"/>
</dbReference>
<comment type="caution">
    <text evidence="5">The sequence shown here is derived from an EMBL/GenBank/DDBJ whole genome shotgun (WGS) entry which is preliminary data.</text>
</comment>
<evidence type="ECO:0000256" key="3">
    <source>
        <dbReference type="ARBA" id="ARBA00023295"/>
    </source>
</evidence>
<sequence length="249" mass="29320">MKRRRWFFTIFIFGFIAILFGILICFGIIPWNTPSTEKYPVRGADLSHYQGDVDWQVLSQEGIQFAFIKATEGSSSIDPNFHQNFQRATKTSLRIGAYHFFSFESSGTTQADHFIQQVPKFAKMLPSVIDLEFYGEFQSNPPSKEVVQRELSSCSNRLEEYYGIKPIIYTTYSCYKQYISDSFLQHDIWIRDIMTRPHLNDERQWTFWQYTSRARLSGYQGDTPYIDCNVFYGTQKQFDQYPYIKQNTA</sequence>
<keyword evidence="6" id="KW-1185">Reference proteome</keyword>
<dbReference type="PROSITE" id="PS51904">
    <property type="entry name" value="GLYCOSYL_HYDROL_F25_2"/>
    <property type="match status" value="1"/>
</dbReference>
<dbReference type="SUPFAM" id="SSF51445">
    <property type="entry name" value="(Trans)glycosidases"/>
    <property type="match status" value="1"/>
</dbReference>
<organism evidence="5 6">
    <name type="scientific">Clostridium facile</name>
    <dbReference type="NCBI Taxonomy" id="2763035"/>
    <lineage>
        <taxon>Bacteria</taxon>
        <taxon>Bacillati</taxon>
        <taxon>Bacillota</taxon>
        <taxon>Clostridia</taxon>
        <taxon>Eubacteriales</taxon>
        <taxon>Clostridiaceae</taxon>
        <taxon>Clostridium</taxon>
    </lineage>
</organism>
<protein>
    <submittedName>
        <fullName evidence="5">Glycoside hydrolase family 25</fullName>
    </submittedName>
</protein>
<dbReference type="InterPro" id="IPR002053">
    <property type="entry name" value="Glyco_hydro_25"/>
</dbReference>
<dbReference type="Pfam" id="PF01183">
    <property type="entry name" value="Glyco_hydro_25"/>
    <property type="match status" value="1"/>
</dbReference>
<dbReference type="Proteomes" id="UP000649151">
    <property type="component" value="Unassembled WGS sequence"/>
</dbReference>
<keyword evidence="4" id="KW-0812">Transmembrane</keyword>
<evidence type="ECO:0000256" key="2">
    <source>
        <dbReference type="ARBA" id="ARBA00022801"/>
    </source>
</evidence>
<reference evidence="5 6" key="1">
    <citation type="submission" date="2020-08" db="EMBL/GenBank/DDBJ databases">
        <title>Genome public.</title>
        <authorList>
            <person name="Liu C."/>
            <person name="Sun Q."/>
        </authorList>
    </citation>
    <scope>NUCLEOTIDE SEQUENCE [LARGE SCALE GENOMIC DNA]</scope>
    <source>
        <strain evidence="5 6">NSJ-27</strain>
    </source>
</reference>
<dbReference type="InterPro" id="IPR018077">
    <property type="entry name" value="Glyco_hydro_fam25_subgr"/>
</dbReference>
<dbReference type="Gene3D" id="3.20.20.80">
    <property type="entry name" value="Glycosidases"/>
    <property type="match status" value="1"/>
</dbReference>
<dbReference type="EMBL" id="JACOQK010000001">
    <property type="protein sequence ID" value="MBC5788221.1"/>
    <property type="molecule type" value="Genomic_DNA"/>
</dbReference>
<gene>
    <name evidence="5" type="ORF">H8Z77_09370</name>
</gene>
<evidence type="ECO:0000313" key="6">
    <source>
        <dbReference type="Proteomes" id="UP000649151"/>
    </source>
</evidence>